<evidence type="ECO:0000313" key="3">
    <source>
        <dbReference type="Proteomes" id="UP001230504"/>
    </source>
</evidence>
<organism evidence="2 3">
    <name type="scientific">Colletotrichum navitas</name>
    <dbReference type="NCBI Taxonomy" id="681940"/>
    <lineage>
        <taxon>Eukaryota</taxon>
        <taxon>Fungi</taxon>
        <taxon>Dikarya</taxon>
        <taxon>Ascomycota</taxon>
        <taxon>Pezizomycotina</taxon>
        <taxon>Sordariomycetes</taxon>
        <taxon>Hypocreomycetidae</taxon>
        <taxon>Glomerellales</taxon>
        <taxon>Glomerellaceae</taxon>
        <taxon>Colletotrichum</taxon>
        <taxon>Colletotrichum graminicola species complex</taxon>
    </lineage>
</organism>
<protein>
    <submittedName>
        <fullName evidence="2">Uncharacterized protein</fullName>
    </submittedName>
</protein>
<keyword evidence="3" id="KW-1185">Reference proteome</keyword>
<comment type="caution">
    <text evidence="2">The sequence shown here is derived from an EMBL/GenBank/DDBJ whole genome shotgun (WGS) entry which is preliminary data.</text>
</comment>
<feature type="region of interest" description="Disordered" evidence="1">
    <location>
        <begin position="23"/>
        <end position="67"/>
    </location>
</feature>
<feature type="compositionally biased region" description="Basic and acidic residues" evidence="1">
    <location>
        <begin position="41"/>
        <end position="52"/>
    </location>
</feature>
<sequence>MAARDALDLGGVGASTDLCSASLWDGSKKTLPGAVARVPSSRRDRPTDRPTDQFEAGPLDPSELMNDADGVYTTQIATPDSLLEWGNLVDAAILSDKACAGPLPVVYGRGARSRKPSIHSGCLSTARGRGHGQSRNRLTPEMGSLHYYNWQAFEARPR</sequence>
<dbReference type="AlphaFoldDB" id="A0AAD8PRU0"/>
<dbReference type="EMBL" id="JAHLJV010000071">
    <property type="protein sequence ID" value="KAK1574743.1"/>
    <property type="molecule type" value="Genomic_DNA"/>
</dbReference>
<name>A0AAD8PRU0_9PEZI</name>
<dbReference type="RefSeq" id="XP_060410228.1">
    <property type="nucleotide sequence ID" value="XM_060560285.1"/>
</dbReference>
<dbReference type="Proteomes" id="UP001230504">
    <property type="component" value="Unassembled WGS sequence"/>
</dbReference>
<feature type="region of interest" description="Disordered" evidence="1">
    <location>
        <begin position="117"/>
        <end position="138"/>
    </location>
</feature>
<accession>A0AAD8PRU0</accession>
<evidence type="ECO:0000256" key="1">
    <source>
        <dbReference type="SAM" id="MobiDB-lite"/>
    </source>
</evidence>
<gene>
    <name evidence="2" type="ORF">LY79DRAFT_582759</name>
</gene>
<dbReference type="GeneID" id="85444525"/>
<reference evidence="2" key="1">
    <citation type="submission" date="2021-06" db="EMBL/GenBank/DDBJ databases">
        <title>Comparative genomics, transcriptomics and evolutionary studies reveal genomic signatures of adaptation to plant cell wall in hemibiotrophic fungi.</title>
        <authorList>
            <consortium name="DOE Joint Genome Institute"/>
            <person name="Baroncelli R."/>
            <person name="Diaz J.F."/>
            <person name="Benocci T."/>
            <person name="Peng M."/>
            <person name="Battaglia E."/>
            <person name="Haridas S."/>
            <person name="Andreopoulos W."/>
            <person name="Labutti K."/>
            <person name="Pangilinan J."/>
            <person name="Floch G.L."/>
            <person name="Makela M.R."/>
            <person name="Henrissat B."/>
            <person name="Grigoriev I.V."/>
            <person name="Crouch J.A."/>
            <person name="De Vries R.P."/>
            <person name="Sukno S.A."/>
            <person name="Thon M.R."/>
        </authorList>
    </citation>
    <scope>NUCLEOTIDE SEQUENCE</scope>
    <source>
        <strain evidence="2">CBS 125086</strain>
    </source>
</reference>
<evidence type="ECO:0000313" key="2">
    <source>
        <dbReference type="EMBL" id="KAK1574743.1"/>
    </source>
</evidence>
<proteinExistence type="predicted"/>